<reference evidence="4" key="1">
    <citation type="journal article" date="2019" name="Int. J. Syst. Evol. Microbiol.">
        <title>The Global Catalogue of Microorganisms (GCM) 10K type strain sequencing project: providing services to taxonomists for standard genome sequencing and annotation.</title>
        <authorList>
            <consortium name="The Broad Institute Genomics Platform"/>
            <consortium name="The Broad Institute Genome Sequencing Center for Infectious Disease"/>
            <person name="Wu L."/>
            <person name="Ma J."/>
        </authorList>
    </citation>
    <scope>NUCLEOTIDE SEQUENCE [LARGE SCALE GENOMIC DNA]</scope>
    <source>
        <strain evidence="4">KCTC 42899</strain>
    </source>
</reference>
<feature type="signal peptide" evidence="2">
    <location>
        <begin position="1"/>
        <end position="22"/>
    </location>
</feature>
<feature type="compositionally biased region" description="Low complexity" evidence="1">
    <location>
        <begin position="512"/>
        <end position="527"/>
    </location>
</feature>
<dbReference type="EMBL" id="JBHRXJ010000002">
    <property type="protein sequence ID" value="MFC3527235.1"/>
    <property type="molecule type" value="Genomic_DNA"/>
</dbReference>
<evidence type="ECO:0000313" key="3">
    <source>
        <dbReference type="EMBL" id="MFC3527235.1"/>
    </source>
</evidence>
<comment type="caution">
    <text evidence="3">The sequence shown here is derived from an EMBL/GenBank/DDBJ whole genome shotgun (WGS) entry which is preliminary data.</text>
</comment>
<evidence type="ECO:0000256" key="1">
    <source>
        <dbReference type="SAM" id="MobiDB-lite"/>
    </source>
</evidence>
<organism evidence="3 4">
    <name type="scientific">Paracoccus mangrovi</name>
    <dbReference type="NCBI Taxonomy" id="1715645"/>
    <lineage>
        <taxon>Bacteria</taxon>
        <taxon>Pseudomonadati</taxon>
        <taxon>Pseudomonadota</taxon>
        <taxon>Alphaproteobacteria</taxon>
        <taxon>Rhodobacterales</taxon>
        <taxon>Paracoccaceae</taxon>
        <taxon>Paracoccus</taxon>
    </lineage>
</organism>
<feature type="compositionally biased region" description="Low complexity" evidence="1">
    <location>
        <begin position="116"/>
        <end position="128"/>
    </location>
</feature>
<evidence type="ECO:0000313" key="4">
    <source>
        <dbReference type="Proteomes" id="UP001595721"/>
    </source>
</evidence>
<feature type="region of interest" description="Disordered" evidence="1">
    <location>
        <begin position="116"/>
        <end position="207"/>
    </location>
</feature>
<accession>A0ABV7QZJ7</accession>
<keyword evidence="4" id="KW-1185">Reference proteome</keyword>
<gene>
    <name evidence="3" type="ORF">ACFOMH_03545</name>
</gene>
<feature type="region of interest" description="Disordered" evidence="1">
    <location>
        <begin position="510"/>
        <end position="536"/>
    </location>
</feature>
<feature type="chain" id="PRO_5047224400" evidence="2">
    <location>
        <begin position="23"/>
        <end position="536"/>
    </location>
</feature>
<sequence length="536" mass="55255">MRRYAFIIGAALPLIAAHSASAEDVVIRIEAKRGAEAARTTAEGWGAQFPDVVTFPLSDGWIGIALGPMPREEATARLTELKNASKVPADSFLSAAEGRELTPVAGSAPAAADADAAAADAGTGSPSTFPGGVAPAGAELPATDAPATDAPTDPEMPAADTGTTDPATSDPATSDSAAPTTDATAEATTESGAAAATDPAPVVAEPAAPPAPAQVFIRIESSADRAKAEAQLAEYRKALPDAGLWALPNGRLAVALGPFDEAAGGEWLTAFKNAKAVPRDAFLTPEAEMGQVEIAGQTPAPGTILTPESQPVPMPALEDVQRALRWAGHYDGAIDGKDGPKTQAAIAEEIVRLRAAPDPATAMAELIRRREAWRAEMGLTQLQDSHTGLSLPVPMEKLQFDRSERALSIYGPKNGSGAALILFSQPGGQQEMLDLAGLVTALGWVPQPERRIERGSVMLDGRNDSHIGHAEGKVVDGRVQGFVLIWPASDPEDQHRLAAEISDNLARFAPGATEAQPEAPAIAPATQGATDGTAQN</sequence>
<keyword evidence="2" id="KW-0732">Signal</keyword>
<proteinExistence type="predicted"/>
<dbReference type="Proteomes" id="UP001595721">
    <property type="component" value="Unassembled WGS sequence"/>
</dbReference>
<evidence type="ECO:0000256" key="2">
    <source>
        <dbReference type="SAM" id="SignalP"/>
    </source>
</evidence>
<dbReference type="RefSeq" id="WP_377742656.1">
    <property type="nucleotide sequence ID" value="NZ_JBHRXJ010000002.1"/>
</dbReference>
<feature type="compositionally biased region" description="Low complexity" evidence="1">
    <location>
        <begin position="141"/>
        <end position="206"/>
    </location>
</feature>
<protein>
    <submittedName>
        <fullName evidence="3">Peptidoglycan-binding protein</fullName>
    </submittedName>
</protein>
<name>A0ABV7QZJ7_9RHOB</name>